<organism evidence="1">
    <name type="scientific">Anguilla anguilla</name>
    <name type="common">European freshwater eel</name>
    <name type="synonym">Muraena anguilla</name>
    <dbReference type="NCBI Taxonomy" id="7936"/>
    <lineage>
        <taxon>Eukaryota</taxon>
        <taxon>Metazoa</taxon>
        <taxon>Chordata</taxon>
        <taxon>Craniata</taxon>
        <taxon>Vertebrata</taxon>
        <taxon>Euteleostomi</taxon>
        <taxon>Actinopterygii</taxon>
        <taxon>Neopterygii</taxon>
        <taxon>Teleostei</taxon>
        <taxon>Anguilliformes</taxon>
        <taxon>Anguillidae</taxon>
        <taxon>Anguilla</taxon>
    </lineage>
</organism>
<sequence>MEFQRKIDNTTITAEISVLTWEQSSLQNTFHNVSIMPFLQEQLNWCRYIQSGTVFYLPLGFSETENTCTYSVTPTELQLSAVPRQACKHSC</sequence>
<reference evidence="1" key="2">
    <citation type="journal article" date="2015" name="Fish Shellfish Immunol.">
        <title>Early steps in the European eel (Anguilla anguilla)-Vibrio vulnificus interaction in the gills: Role of the RtxA13 toxin.</title>
        <authorList>
            <person name="Callol A."/>
            <person name="Pajuelo D."/>
            <person name="Ebbesson L."/>
            <person name="Teles M."/>
            <person name="MacKenzie S."/>
            <person name="Amaro C."/>
        </authorList>
    </citation>
    <scope>NUCLEOTIDE SEQUENCE</scope>
</reference>
<dbReference type="EMBL" id="GBXM01086188">
    <property type="protein sequence ID" value="JAH22389.1"/>
    <property type="molecule type" value="Transcribed_RNA"/>
</dbReference>
<evidence type="ECO:0000313" key="1">
    <source>
        <dbReference type="EMBL" id="JAH22389.1"/>
    </source>
</evidence>
<accession>A0A0E9QZW4</accession>
<reference evidence="1" key="1">
    <citation type="submission" date="2014-11" db="EMBL/GenBank/DDBJ databases">
        <authorList>
            <person name="Amaro Gonzalez C."/>
        </authorList>
    </citation>
    <scope>NUCLEOTIDE SEQUENCE</scope>
</reference>
<protein>
    <submittedName>
        <fullName evidence="1">Uncharacterized protein</fullName>
    </submittedName>
</protein>
<name>A0A0E9QZW4_ANGAN</name>
<proteinExistence type="predicted"/>
<dbReference type="AlphaFoldDB" id="A0A0E9QZW4"/>